<reference evidence="1" key="1">
    <citation type="submission" date="2021-01" db="EMBL/GenBank/DDBJ databases">
        <authorList>
            <person name="Corre E."/>
            <person name="Pelletier E."/>
            <person name="Niang G."/>
            <person name="Scheremetjew M."/>
            <person name="Finn R."/>
            <person name="Kale V."/>
            <person name="Holt S."/>
            <person name="Cochrane G."/>
            <person name="Meng A."/>
            <person name="Brown T."/>
            <person name="Cohen L."/>
        </authorList>
    </citation>
    <scope>NUCLEOTIDE SEQUENCE</scope>
    <source>
        <strain evidence="1">CCMP1594</strain>
    </source>
</reference>
<dbReference type="EMBL" id="HBJA01130085">
    <property type="protein sequence ID" value="CAE0833398.1"/>
    <property type="molecule type" value="Transcribed_RNA"/>
</dbReference>
<evidence type="ECO:0000313" key="1">
    <source>
        <dbReference type="EMBL" id="CAE0833398.1"/>
    </source>
</evidence>
<gene>
    <name evidence="1" type="ORF">EGYM00163_LOCUS44690</name>
</gene>
<protein>
    <submittedName>
        <fullName evidence="1">Uncharacterized protein</fullName>
    </submittedName>
</protein>
<organism evidence="1">
    <name type="scientific">Eutreptiella gymnastica</name>
    <dbReference type="NCBI Taxonomy" id="73025"/>
    <lineage>
        <taxon>Eukaryota</taxon>
        <taxon>Discoba</taxon>
        <taxon>Euglenozoa</taxon>
        <taxon>Euglenida</taxon>
        <taxon>Spirocuta</taxon>
        <taxon>Euglenophyceae</taxon>
        <taxon>Eutreptiales</taxon>
        <taxon>Eutreptiaceae</taxon>
        <taxon>Eutreptiella</taxon>
    </lineage>
</organism>
<sequence>MQQQDVKDMNLLMQQQDVKDMNLLKDPATVSAAIYQTRSLRKYINDLPDTAQIFDDPDFDHRLSTLLLPVVERLDNRPPEEYTIKPFNWSDEHQQMAFSGLATARKADVKVEAAPHP</sequence>
<accession>A0A7S4GDB1</accession>
<name>A0A7S4GDB1_9EUGL</name>
<dbReference type="AlphaFoldDB" id="A0A7S4GDB1"/>
<proteinExistence type="predicted"/>